<feature type="domain" description="Peptidase S8/S53" evidence="7">
    <location>
        <begin position="115"/>
        <end position="219"/>
    </location>
</feature>
<dbReference type="Gene3D" id="2.60.40.2310">
    <property type="match status" value="1"/>
</dbReference>
<evidence type="ECO:0000259" key="8">
    <source>
        <dbReference type="Pfam" id="PF17766"/>
    </source>
</evidence>
<dbReference type="PROSITE" id="PS00138">
    <property type="entry name" value="SUBTILASE_SER"/>
    <property type="match status" value="1"/>
</dbReference>
<dbReference type="SUPFAM" id="SSF52743">
    <property type="entry name" value="Subtilisin-like"/>
    <property type="match status" value="1"/>
</dbReference>
<organism evidence="9">
    <name type="scientific">Aegilops tauschii</name>
    <name type="common">Tausch's goatgrass</name>
    <name type="synonym">Aegilops squarrosa</name>
    <dbReference type="NCBI Taxonomy" id="37682"/>
    <lineage>
        <taxon>Eukaryota</taxon>
        <taxon>Viridiplantae</taxon>
        <taxon>Streptophyta</taxon>
        <taxon>Embryophyta</taxon>
        <taxon>Tracheophyta</taxon>
        <taxon>Spermatophyta</taxon>
        <taxon>Magnoliopsida</taxon>
        <taxon>Liliopsida</taxon>
        <taxon>Poales</taxon>
        <taxon>Poaceae</taxon>
        <taxon>BOP clade</taxon>
        <taxon>Pooideae</taxon>
        <taxon>Triticodae</taxon>
        <taxon>Triticeae</taxon>
        <taxon>Triticinae</taxon>
        <taxon>Aegilops</taxon>
    </lineage>
</organism>
<dbReference type="Gene3D" id="3.50.30.30">
    <property type="match status" value="1"/>
</dbReference>
<dbReference type="InterPro" id="IPR036852">
    <property type="entry name" value="Peptidase_S8/S53_dom_sf"/>
</dbReference>
<evidence type="ECO:0000256" key="2">
    <source>
        <dbReference type="ARBA" id="ARBA00022670"/>
    </source>
</evidence>
<dbReference type="Pfam" id="PF17766">
    <property type="entry name" value="fn3_6"/>
    <property type="match status" value="1"/>
</dbReference>
<evidence type="ECO:0000313" key="9">
    <source>
        <dbReference type="EnsemblPlants" id="EMT02947"/>
    </source>
</evidence>
<evidence type="ECO:0000256" key="6">
    <source>
        <dbReference type="PROSITE-ProRule" id="PRU01240"/>
    </source>
</evidence>
<dbReference type="PROSITE" id="PS51892">
    <property type="entry name" value="SUBTILASE"/>
    <property type="match status" value="1"/>
</dbReference>
<dbReference type="Pfam" id="PF00082">
    <property type="entry name" value="Peptidase_S8"/>
    <property type="match status" value="1"/>
</dbReference>
<keyword evidence="3" id="KW-0732">Signal</keyword>
<dbReference type="InterPro" id="IPR041469">
    <property type="entry name" value="Subtilisin-like_FN3"/>
</dbReference>
<dbReference type="GO" id="GO:0006508">
    <property type="term" value="P:proteolysis"/>
    <property type="evidence" value="ECO:0007669"/>
    <property type="project" value="UniProtKB-KW"/>
</dbReference>
<comment type="similarity">
    <text evidence="1 6">Belongs to the peptidase S8 family.</text>
</comment>
<dbReference type="PANTHER" id="PTHR10795">
    <property type="entry name" value="PROPROTEIN CONVERTASE SUBTILISIN/KEXIN"/>
    <property type="match status" value="1"/>
</dbReference>
<dbReference type="Gene3D" id="3.40.50.200">
    <property type="entry name" value="Peptidase S8/S53 domain"/>
    <property type="match status" value="1"/>
</dbReference>
<feature type="domain" description="Subtilisin-like protease fibronectin type-III" evidence="8">
    <location>
        <begin position="300"/>
        <end position="398"/>
    </location>
</feature>
<evidence type="ECO:0000256" key="3">
    <source>
        <dbReference type="ARBA" id="ARBA00022729"/>
    </source>
</evidence>
<dbReference type="CDD" id="cd02120">
    <property type="entry name" value="PA_subtilisin_like"/>
    <property type="match status" value="1"/>
</dbReference>
<dbReference type="AlphaFoldDB" id="N1QRN3"/>
<dbReference type="EnsemblPlants" id="EMT02947">
    <property type="protein sequence ID" value="EMT02947"/>
    <property type="gene ID" value="F775_17032"/>
</dbReference>
<keyword evidence="2" id="KW-0645">Protease</keyword>
<name>N1QRN3_AEGTA</name>
<keyword evidence="4" id="KW-0378">Hydrolase</keyword>
<keyword evidence="5" id="KW-0720">Serine protease</keyword>
<evidence type="ECO:0000256" key="5">
    <source>
        <dbReference type="ARBA" id="ARBA00022825"/>
    </source>
</evidence>
<dbReference type="InterPro" id="IPR045051">
    <property type="entry name" value="SBT"/>
</dbReference>
<evidence type="ECO:0000256" key="4">
    <source>
        <dbReference type="ARBA" id="ARBA00022801"/>
    </source>
</evidence>
<evidence type="ECO:0000256" key="1">
    <source>
        <dbReference type="ARBA" id="ARBA00011073"/>
    </source>
</evidence>
<comment type="caution">
    <text evidence="6">Lacks conserved residue(s) required for the propagation of feature annotation.</text>
</comment>
<dbReference type="InterPro" id="IPR023828">
    <property type="entry name" value="Peptidase_S8_Ser-AS"/>
</dbReference>
<dbReference type="GO" id="GO:0004252">
    <property type="term" value="F:serine-type endopeptidase activity"/>
    <property type="evidence" value="ECO:0007669"/>
    <property type="project" value="InterPro"/>
</dbReference>
<protein>
    <submittedName>
        <fullName evidence="9">Subtilisin-like protease</fullName>
    </submittedName>
</protein>
<accession>N1QRN3</accession>
<evidence type="ECO:0000259" key="7">
    <source>
        <dbReference type="Pfam" id="PF00082"/>
    </source>
</evidence>
<reference evidence="9" key="1">
    <citation type="submission" date="2015-06" db="UniProtKB">
        <authorList>
            <consortium name="EnsemblPlants"/>
        </authorList>
    </citation>
    <scope>IDENTIFICATION</scope>
</reference>
<proteinExistence type="inferred from homology"/>
<sequence length="411" mass="43258">MAAPAGGGGLASLAAKAGSGGRRPLCGGGRRRWAVRPSMPNANCDKTVLCYSLETVRLAGGVGAVLTVIKEFGELVVGSPHNFPATTVTFAVAKRIKKYISNTTSPAATIVFHGTVIGPTPSSPRMAPFSSRGPNFQVPEILKPDVTAPGLEILAAWTGTASPSGLDSDSRRVHYNVVSGTSMACPHVSGIAAMLRQARPEWSPAAIKSALMTTAYNMDNAGHVIGDMATGKASTPFARGAGHVDPNRALDPGLVYDAGMDDYVTFLCALGYTADEVAIFTRDGSSTNCSTLPGSGYVGDHNYPAFVAVFTSRNETITQHRMVRNVGNNVDATYRATVTSPAGMRVDVKPQKLQFSTTHNTQEYQVTFSIRAAGSIKEYTFGSITWSDGKHTVTSPNAIAWRPPVSEVAAM</sequence>
<dbReference type="InterPro" id="IPR000209">
    <property type="entry name" value="Peptidase_S8/S53_dom"/>
</dbReference>